<evidence type="ECO:0000313" key="2">
    <source>
        <dbReference type="Proteomes" id="UP001235939"/>
    </source>
</evidence>
<dbReference type="Proteomes" id="UP001235939">
    <property type="component" value="Chromosome 23"/>
</dbReference>
<keyword evidence="2" id="KW-1185">Reference proteome</keyword>
<reference evidence="1 2" key="1">
    <citation type="submission" date="2022-03" db="EMBL/GenBank/DDBJ databases">
        <title>A chromosomal length assembly of Cordylochernes scorpioides.</title>
        <authorList>
            <person name="Zeh D."/>
            <person name="Zeh J."/>
        </authorList>
    </citation>
    <scope>NUCLEOTIDE SEQUENCE [LARGE SCALE GENOMIC DNA]</scope>
    <source>
        <strain evidence="1">IN4F17</strain>
        <tissue evidence="1">Whole Body</tissue>
    </source>
</reference>
<accession>A0ABY6LU57</accession>
<dbReference type="InterPro" id="IPR013083">
    <property type="entry name" value="Znf_RING/FYVE/PHD"/>
</dbReference>
<dbReference type="Gene3D" id="3.30.40.10">
    <property type="entry name" value="Zinc/RING finger domain, C3HC4 (zinc finger)"/>
    <property type="match status" value="1"/>
</dbReference>
<gene>
    <name evidence="1" type="ORF">LAZ67_23000347</name>
</gene>
<name>A0ABY6LU57_9ARAC</name>
<evidence type="ECO:0000313" key="1">
    <source>
        <dbReference type="EMBL" id="UYV83270.1"/>
    </source>
</evidence>
<protein>
    <submittedName>
        <fullName evidence="1">RNF168</fullName>
    </submittedName>
</protein>
<sequence length="149" mass="17252">MQVENVSLTCPLCRKRVGLWYRKRSKDEKLLIDTKLWKIIKKNFPKEVKANLEEKETGLVHGLTTDEPNPFSFKHKKQTPCAAAPNMEYKRCSFCIPGLGALTGYYQPGQLNPVLVDFQEDPNISTLRMEWVIPELHGLLSHMKMEFFI</sequence>
<dbReference type="EMBL" id="CP092885">
    <property type="protein sequence ID" value="UYV83270.1"/>
    <property type="molecule type" value="Genomic_DNA"/>
</dbReference>
<proteinExistence type="predicted"/>
<organism evidence="1 2">
    <name type="scientific">Cordylochernes scorpioides</name>
    <dbReference type="NCBI Taxonomy" id="51811"/>
    <lineage>
        <taxon>Eukaryota</taxon>
        <taxon>Metazoa</taxon>
        <taxon>Ecdysozoa</taxon>
        <taxon>Arthropoda</taxon>
        <taxon>Chelicerata</taxon>
        <taxon>Arachnida</taxon>
        <taxon>Pseudoscorpiones</taxon>
        <taxon>Cheliferoidea</taxon>
        <taxon>Chernetidae</taxon>
        <taxon>Cordylochernes</taxon>
    </lineage>
</organism>